<evidence type="ECO:0000313" key="1">
    <source>
        <dbReference type="EMBL" id="PTX00095.1"/>
    </source>
</evidence>
<dbReference type="AlphaFoldDB" id="A0A2T5XRJ6"/>
<sequence>MGNILDVLLKSQQLANQNNTKELPYYFSLPTIEISIFKAYKVL</sequence>
<comment type="caution">
    <text evidence="1">The sequence shown here is derived from an EMBL/GenBank/DDBJ whole genome shotgun (WGS) entry which is preliminary data.</text>
</comment>
<dbReference type="EMBL" id="QBKG01000027">
    <property type="protein sequence ID" value="PTX00095.1"/>
    <property type="molecule type" value="Genomic_DNA"/>
</dbReference>
<reference evidence="1 2" key="1">
    <citation type="submission" date="2018-04" db="EMBL/GenBank/DDBJ databases">
        <title>Genomic Encyclopedia of Archaeal and Bacterial Type Strains, Phase II (KMG-II): from individual species to whole genera.</title>
        <authorList>
            <person name="Goeker M."/>
        </authorList>
    </citation>
    <scope>NUCLEOTIDE SEQUENCE [LARGE SCALE GENOMIC DNA]</scope>
    <source>
        <strain evidence="1 2">DSM 22902</strain>
    </source>
</reference>
<gene>
    <name evidence="1" type="ORF">C8P65_1275</name>
</gene>
<proteinExistence type="predicted"/>
<protein>
    <submittedName>
        <fullName evidence="1">Uncharacterized protein</fullName>
    </submittedName>
</protein>
<evidence type="ECO:0000313" key="2">
    <source>
        <dbReference type="Proteomes" id="UP000243985"/>
    </source>
</evidence>
<organism evidence="1 2">
    <name type="scientific">Capnocytophaga leadbetteri</name>
    <dbReference type="NCBI Taxonomy" id="327575"/>
    <lineage>
        <taxon>Bacteria</taxon>
        <taxon>Pseudomonadati</taxon>
        <taxon>Bacteroidota</taxon>
        <taxon>Flavobacteriia</taxon>
        <taxon>Flavobacteriales</taxon>
        <taxon>Flavobacteriaceae</taxon>
        <taxon>Capnocytophaga</taxon>
    </lineage>
</organism>
<dbReference type="Proteomes" id="UP000243985">
    <property type="component" value="Unassembled WGS sequence"/>
</dbReference>
<name>A0A2T5XRJ6_9FLAO</name>
<accession>A0A2T5XRJ6</accession>